<feature type="domain" description="Isochorismatase-like" evidence="2">
    <location>
        <begin position="8"/>
        <end position="190"/>
    </location>
</feature>
<dbReference type="RefSeq" id="WP_088602875.1">
    <property type="nucleotide sequence ID" value="NZ_NJIH01000004.1"/>
</dbReference>
<evidence type="ECO:0000313" key="4">
    <source>
        <dbReference type="Proteomes" id="UP000214603"/>
    </source>
</evidence>
<dbReference type="InterPro" id="IPR050272">
    <property type="entry name" value="Isochorismatase-like_hydrls"/>
</dbReference>
<organism evidence="3 4">
    <name type="scientific">Candidimonas nitroreducens</name>
    <dbReference type="NCBI Taxonomy" id="683354"/>
    <lineage>
        <taxon>Bacteria</taxon>
        <taxon>Pseudomonadati</taxon>
        <taxon>Pseudomonadota</taxon>
        <taxon>Betaproteobacteria</taxon>
        <taxon>Burkholderiales</taxon>
        <taxon>Alcaligenaceae</taxon>
        <taxon>Candidimonas</taxon>
    </lineage>
</organism>
<dbReference type="AlphaFoldDB" id="A0A225MKL9"/>
<comment type="caution">
    <text evidence="3">The sequence shown here is derived from an EMBL/GenBank/DDBJ whole genome shotgun (WGS) entry which is preliminary data.</text>
</comment>
<dbReference type="SUPFAM" id="SSF52499">
    <property type="entry name" value="Isochorismatase-like hydrolases"/>
    <property type="match status" value="1"/>
</dbReference>
<dbReference type="InterPro" id="IPR036380">
    <property type="entry name" value="Isochorismatase-like_sf"/>
</dbReference>
<dbReference type="GO" id="GO:0016787">
    <property type="term" value="F:hydrolase activity"/>
    <property type="evidence" value="ECO:0007669"/>
    <property type="project" value="UniProtKB-KW"/>
</dbReference>
<dbReference type="Pfam" id="PF00857">
    <property type="entry name" value="Isochorismatase"/>
    <property type="match status" value="1"/>
</dbReference>
<keyword evidence="4" id="KW-1185">Reference proteome</keyword>
<dbReference type="PANTHER" id="PTHR43540:SF1">
    <property type="entry name" value="ISOCHORISMATASE HYDROLASE"/>
    <property type="match status" value="1"/>
</dbReference>
<protein>
    <submittedName>
        <fullName evidence="3">Chloramphenicol resistance protein</fullName>
    </submittedName>
</protein>
<dbReference type="OrthoDB" id="9781985at2"/>
<keyword evidence="1" id="KW-0378">Hydrolase</keyword>
<evidence type="ECO:0000313" key="3">
    <source>
        <dbReference type="EMBL" id="OWT61788.1"/>
    </source>
</evidence>
<reference evidence="4" key="1">
    <citation type="submission" date="2017-06" db="EMBL/GenBank/DDBJ databases">
        <title>Herbaspirillum phytohormonus sp. nov., isolated from the root nodule of Robinia pseudoacacia in lead-zinc mine.</title>
        <authorList>
            <person name="Fan M."/>
            <person name="Lin Y."/>
        </authorList>
    </citation>
    <scope>NUCLEOTIDE SEQUENCE [LARGE SCALE GENOMIC DNA]</scope>
    <source>
        <strain evidence="4">SC-089</strain>
    </source>
</reference>
<dbReference type="PANTHER" id="PTHR43540">
    <property type="entry name" value="PEROXYUREIDOACRYLATE/UREIDOACRYLATE AMIDOHYDROLASE-RELATED"/>
    <property type="match status" value="1"/>
</dbReference>
<dbReference type="InterPro" id="IPR000868">
    <property type="entry name" value="Isochorismatase-like_dom"/>
</dbReference>
<evidence type="ECO:0000259" key="2">
    <source>
        <dbReference type="Pfam" id="PF00857"/>
    </source>
</evidence>
<evidence type="ECO:0000256" key="1">
    <source>
        <dbReference type="ARBA" id="ARBA00022801"/>
    </source>
</evidence>
<gene>
    <name evidence="3" type="ORF">CEY11_08070</name>
</gene>
<name>A0A225MKL9_9BURK</name>
<dbReference type="Gene3D" id="3.40.50.850">
    <property type="entry name" value="Isochorismatase-like"/>
    <property type="match status" value="1"/>
</dbReference>
<dbReference type="Proteomes" id="UP000214603">
    <property type="component" value="Unassembled WGS sequence"/>
</dbReference>
<proteinExistence type="predicted"/>
<dbReference type="EMBL" id="NJIH01000004">
    <property type="protein sequence ID" value="OWT61788.1"/>
    <property type="molecule type" value="Genomic_DNA"/>
</dbReference>
<sequence>MQASRSIYLVLDMENDLVHEDGPNGKGPMGEQVRQRGILPRTAAAIAKARQAGILVGFVRVGFSPEYPECPRSSPIFSGAPRNGLFKLGAWGTEIHPSLEQRPGDIQVVKHRVSPFYSTTLEAQLRAQGVARIYCSGVSTQAVVQATVRDAHDRDYEVVVLEDACAAHSAEEHANSIQSIARFCTVQTTEAVAFSNP</sequence>
<accession>A0A225MKL9</accession>
<dbReference type="CDD" id="cd00431">
    <property type="entry name" value="cysteine_hydrolases"/>
    <property type="match status" value="1"/>
</dbReference>